<evidence type="ECO:0000313" key="2">
    <source>
        <dbReference type="EMBL" id="KAK9747517.1"/>
    </source>
</evidence>
<reference evidence="2 3" key="1">
    <citation type="journal article" date="2024" name="BMC Genomics">
        <title>De novo assembly and annotation of Popillia japonica's genome with initial clues to its potential as an invasive pest.</title>
        <authorList>
            <person name="Cucini C."/>
            <person name="Boschi S."/>
            <person name="Funari R."/>
            <person name="Cardaioli E."/>
            <person name="Iannotti N."/>
            <person name="Marturano G."/>
            <person name="Paoli F."/>
            <person name="Bruttini M."/>
            <person name="Carapelli A."/>
            <person name="Frati F."/>
            <person name="Nardi F."/>
        </authorList>
    </citation>
    <scope>NUCLEOTIDE SEQUENCE [LARGE SCALE GENOMIC DNA]</scope>
    <source>
        <strain evidence="2">DMR45628</strain>
    </source>
</reference>
<evidence type="ECO:0000256" key="1">
    <source>
        <dbReference type="SAM" id="SignalP"/>
    </source>
</evidence>
<dbReference type="Proteomes" id="UP001458880">
    <property type="component" value="Unassembled WGS sequence"/>
</dbReference>
<dbReference type="Pfam" id="PF11901">
    <property type="entry name" value="DM9"/>
    <property type="match status" value="1"/>
</dbReference>
<feature type="signal peptide" evidence="1">
    <location>
        <begin position="1"/>
        <end position="22"/>
    </location>
</feature>
<feature type="chain" id="PRO_5043632026" evidence="1">
    <location>
        <begin position="23"/>
        <end position="187"/>
    </location>
</feature>
<comment type="caution">
    <text evidence="2">The sequence shown here is derived from an EMBL/GenBank/DDBJ whole genome shotgun (WGS) entry which is preliminary data.</text>
</comment>
<proteinExistence type="predicted"/>
<protein>
    <submittedName>
        <fullName evidence="2">Uncharacterized protein</fullName>
    </submittedName>
</protein>
<dbReference type="EMBL" id="JASPKY010000030">
    <property type="protein sequence ID" value="KAK9747517.1"/>
    <property type="molecule type" value="Genomic_DNA"/>
</dbReference>
<dbReference type="AlphaFoldDB" id="A0AAW1MRV4"/>
<evidence type="ECO:0000313" key="3">
    <source>
        <dbReference type="Proteomes" id="UP001458880"/>
    </source>
</evidence>
<keyword evidence="1" id="KW-0732">Signal</keyword>
<name>A0AAW1MRV4_POPJA</name>
<keyword evidence="3" id="KW-1185">Reference proteome</keyword>
<gene>
    <name evidence="2" type="ORF">QE152_g5288</name>
</gene>
<accession>A0AAW1MRV4</accession>
<organism evidence="2 3">
    <name type="scientific">Popillia japonica</name>
    <name type="common">Japanese beetle</name>
    <dbReference type="NCBI Taxonomy" id="7064"/>
    <lineage>
        <taxon>Eukaryota</taxon>
        <taxon>Metazoa</taxon>
        <taxon>Ecdysozoa</taxon>
        <taxon>Arthropoda</taxon>
        <taxon>Hexapoda</taxon>
        <taxon>Insecta</taxon>
        <taxon>Pterygota</taxon>
        <taxon>Neoptera</taxon>
        <taxon>Endopterygota</taxon>
        <taxon>Coleoptera</taxon>
        <taxon>Polyphaga</taxon>
        <taxon>Scarabaeiformia</taxon>
        <taxon>Scarabaeidae</taxon>
        <taxon>Rutelinae</taxon>
        <taxon>Popillia</taxon>
    </lineage>
</organism>
<sequence>MFKTFLVVCVISADTILNTGNAVQDFYWRDYAHGIIPDDAFEGKPGIYIGQAYFKNGGLLPAAIYPYTNAAVAIYDTRREIKEHIKILCSRDRRKFYWEAINFTNNNEGDLANAVVGGFQHEQNLLIGVAKHDGKWKIGKVKPDGKTDAKGLFVWTEEGKHLRLVDCFLLKYNQTASVDYIFDVRSS</sequence>
<dbReference type="PANTHER" id="PTHR31649:SF10">
    <property type="entry name" value="IP19903P-RELATED"/>
    <property type="match status" value="1"/>
</dbReference>
<dbReference type="InterPro" id="IPR006616">
    <property type="entry name" value="DM9_repeat"/>
</dbReference>
<dbReference type="PANTHER" id="PTHR31649">
    <property type="entry name" value="AGAP009604-PA"/>
    <property type="match status" value="1"/>
</dbReference>